<feature type="domain" description="MmgE/PrpD N-terminal" evidence="2">
    <location>
        <begin position="15"/>
        <end position="251"/>
    </location>
</feature>
<dbReference type="PANTHER" id="PTHR16943:SF8">
    <property type="entry name" value="2-METHYLCITRATE DEHYDRATASE"/>
    <property type="match status" value="1"/>
</dbReference>
<dbReference type="Gene3D" id="3.30.1330.120">
    <property type="entry name" value="2-methylcitrate dehydratase PrpD"/>
    <property type="match status" value="1"/>
</dbReference>
<dbReference type="PANTHER" id="PTHR16943">
    <property type="entry name" value="2-METHYLCITRATE DEHYDRATASE-RELATED"/>
    <property type="match status" value="1"/>
</dbReference>
<proteinExistence type="inferred from homology"/>
<protein>
    <recommendedName>
        <fullName evidence="6">MmgE/PrpD family protein</fullName>
    </recommendedName>
</protein>
<evidence type="ECO:0000313" key="5">
    <source>
        <dbReference type="Proteomes" id="UP000007564"/>
    </source>
</evidence>
<dbReference type="KEGG" id="bbh:BN112_1966"/>
<dbReference type="InterPro" id="IPR045337">
    <property type="entry name" value="MmgE_PrpD_C"/>
</dbReference>
<dbReference type="OrthoDB" id="8950577at2"/>
<dbReference type="InterPro" id="IPR005656">
    <property type="entry name" value="MmgE_PrpD"/>
</dbReference>
<evidence type="ECO:0008006" key="6">
    <source>
        <dbReference type="Google" id="ProtNLM"/>
    </source>
</evidence>
<dbReference type="Gene3D" id="1.10.4100.10">
    <property type="entry name" value="2-methylcitrate dehydratase PrpD"/>
    <property type="match status" value="1"/>
</dbReference>
<dbReference type="InterPro" id="IPR042183">
    <property type="entry name" value="MmgE/PrpD_sf_1"/>
</dbReference>
<dbReference type="EMBL" id="HE965806">
    <property type="protein sequence ID" value="CCJ53883.1"/>
    <property type="molecule type" value="Genomic_DNA"/>
</dbReference>
<dbReference type="Pfam" id="PF19305">
    <property type="entry name" value="MmgE_PrpD_C"/>
    <property type="match status" value="1"/>
</dbReference>
<dbReference type="GO" id="GO:0016829">
    <property type="term" value="F:lyase activity"/>
    <property type="evidence" value="ECO:0007669"/>
    <property type="project" value="InterPro"/>
</dbReference>
<dbReference type="InterPro" id="IPR036148">
    <property type="entry name" value="MmgE/PrpD_sf"/>
</dbReference>
<reference evidence="4 5" key="1">
    <citation type="journal article" date="2012" name="BMC Genomics">
        <title>Comparative genomics of the classical Bordetella subspecies: the evolution and exchange of virulence-associated diversity amongst closely related pathogens.</title>
        <authorList>
            <person name="Park J."/>
            <person name="Zhang Y."/>
            <person name="Buboltz A.M."/>
            <person name="Zhang X."/>
            <person name="Schuster S.C."/>
            <person name="Ahuja U."/>
            <person name="Liu M."/>
            <person name="Miller J.F."/>
            <person name="Sebaihia M."/>
            <person name="Bentley S.D."/>
            <person name="Parkhill J."/>
            <person name="Harvill E.T."/>
        </authorList>
    </citation>
    <scope>NUCLEOTIDE SEQUENCE [LARGE SCALE GENOMIC DNA]</scope>
    <source>
        <strain evidence="4 5">253</strain>
    </source>
</reference>
<evidence type="ECO:0000259" key="2">
    <source>
        <dbReference type="Pfam" id="PF03972"/>
    </source>
</evidence>
<sequence>MPTSAISASPDLAEQYAAWACALRYADAPRDVRQALRNCLLYNLAMALAVDPADDPLGDTLGAVARQAGAARLFGGRGARSAQDAAFINAALVTARGQNDTHPDVVAHIGCIVIPAVLALADEEQAAWPDVLDALLAGYELIPRLARGMAEATSRRGLRASPLYGVLGAAVACARLLRLPVPRAAAALSIATQYACGTMQPWVDGSQEWRLQVAKASRDAVSAALLARAGLQGARRALEGDSGFARAYAGGAAGPADFSGWRLPEMAFKPYPGCAFNQAPVHALRELLRRTGIDPGQVAALEVAMHPFDAGYPGIDAYGPFPSPSGAIMSAPFMLAATLRDGQPGMAHFGRDYADGPLHARSARVRIRACETVARWACRVVATLEDGTRHEGACDGGFVLDWAQTVALGRAVSREWPGAGQPRRYAALARAVEDLEASARAGWPALQAAAYDQAVNDHA</sequence>
<gene>
    <name evidence="4" type="ORF">BN112_1966</name>
</gene>
<dbReference type="SUPFAM" id="SSF103378">
    <property type="entry name" value="2-methylcitrate dehydratase PrpD"/>
    <property type="match status" value="1"/>
</dbReference>
<evidence type="ECO:0000256" key="1">
    <source>
        <dbReference type="ARBA" id="ARBA00006174"/>
    </source>
</evidence>
<dbReference type="InterPro" id="IPR045336">
    <property type="entry name" value="MmgE_PrpD_N"/>
</dbReference>
<comment type="similarity">
    <text evidence="1">Belongs to the PrpD family.</text>
</comment>
<evidence type="ECO:0000313" key="4">
    <source>
        <dbReference type="EMBL" id="CCJ53883.1"/>
    </source>
</evidence>
<organism evidence="4 5">
    <name type="scientific">Bordetella bronchiseptica 253</name>
    <dbReference type="NCBI Taxonomy" id="568707"/>
    <lineage>
        <taxon>Bacteria</taxon>
        <taxon>Pseudomonadati</taxon>
        <taxon>Pseudomonadota</taxon>
        <taxon>Betaproteobacteria</taxon>
        <taxon>Burkholderiales</taxon>
        <taxon>Alcaligenaceae</taxon>
        <taxon>Bordetella</taxon>
    </lineage>
</organism>
<dbReference type="HOGENOM" id="CLU_026574_0_1_4"/>
<dbReference type="AlphaFoldDB" id="A0A0C6P365"/>
<name>A0A0C6P365_BORBO</name>
<accession>A0A0C6P365</accession>
<dbReference type="Pfam" id="PF03972">
    <property type="entry name" value="MmgE_PrpD_N"/>
    <property type="match status" value="1"/>
</dbReference>
<dbReference type="Proteomes" id="UP000007564">
    <property type="component" value="Chromosome"/>
</dbReference>
<dbReference type="InterPro" id="IPR042188">
    <property type="entry name" value="MmgE/PrpD_sf_2"/>
</dbReference>
<evidence type="ECO:0000259" key="3">
    <source>
        <dbReference type="Pfam" id="PF19305"/>
    </source>
</evidence>
<feature type="domain" description="MmgE/PrpD C-terminal" evidence="3">
    <location>
        <begin position="271"/>
        <end position="395"/>
    </location>
</feature>